<dbReference type="InterPro" id="IPR038726">
    <property type="entry name" value="PDDEXK_AddAB-type"/>
</dbReference>
<feature type="binding site" evidence="14">
    <location>
        <position position="1112"/>
    </location>
    <ligand>
        <name>[4Fe-4S] cluster</name>
        <dbReference type="ChEBI" id="CHEBI:49883"/>
    </ligand>
</feature>
<comment type="subunit">
    <text evidence="14">Heterodimer of AddA and AddB.</text>
</comment>
<dbReference type="Pfam" id="PF12705">
    <property type="entry name" value="PDDEXK_1"/>
    <property type="match status" value="1"/>
</dbReference>
<evidence type="ECO:0000256" key="11">
    <source>
        <dbReference type="ARBA" id="ARBA00023014"/>
    </source>
</evidence>
<keyword evidence="11 14" id="KW-0411">Iron-sulfur</keyword>
<evidence type="ECO:0000256" key="10">
    <source>
        <dbReference type="ARBA" id="ARBA00023004"/>
    </source>
</evidence>
<keyword evidence="6 14" id="KW-0378">Hydrolase</keyword>
<feature type="binding site" evidence="14">
    <location>
        <position position="1115"/>
    </location>
    <ligand>
        <name>[4Fe-4S] cluster</name>
        <dbReference type="ChEBI" id="CHEBI:49883"/>
    </ligand>
</feature>
<comment type="cofactor">
    <cofactor evidence="14">
        <name>Mg(2+)</name>
        <dbReference type="ChEBI" id="CHEBI:18420"/>
    </cofactor>
</comment>
<keyword evidence="13 14" id="KW-0234">DNA repair</keyword>
<dbReference type="Gene3D" id="3.90.320.10">
    <property type="match status" value="1"/>
</dbReference>
<reference evidence="17 18" key="1">
    <citation type="submission" date="2018-11" db="EMBL/GenBank/DDBJ databases">
        <title>Draft genome sequences of potential pathogenic Clostridium perfringens from environmental surface water in the North West Province, South Africa.</title>
        <authorList>
            <person name="Fourie J.C.J."/>
            <person name="Sanko T.J."/>
            <person name="Bezuidenhout C."/>
            <person name="Mienie C."/>
            <person name="Adeleke R."/>
        </authorList>
    </citation>
    <scope>NUCLEOTIDE SEQUENCE [LARGE SCALE GENOMIC DNA]</scope>
    <source>
        <strain evidence="17 18">SC4-C13</strain>
    </source>
</reference>
<evidence type="ECO:0000256" key="14">
    <source>
        <dbReference type="HAMAP-Rule" id="MF_01452"/>
    </source>
</evidence>
<protein>
    <recommendedName>
        <fullName evidence="14">ATP-dependent helicase/deoxyribonuclease subunit B</fullName>
        <ecNumber evidence="14">3.1.-.-</ecNumber>
    </recommendedName>
    <alternativeName>
        <fullName evidence="14">ATP-dependent helicase/nuclease subunit AddB</fullName>
    </alternativeName>
</protein>
<dbReference type="EMBL" id="RQNR01000010">
    <property type="protein sequence ID" value="RQN23063.1"/>
    <property type="molecule type" value="Genomic_DNA"/>
</dbReference>
<keyword evidence="7 14" id="KW-0347">Helicase</keyword>
<comment type="cofactor">
    <cofactor evidence="14">
        <name>[4Fe-4S] cluster</name>
        <dbReference type="ChEBI" id="CHEBI:49883"/>
    </cofactor>
    <text evidence="14">Binds 1 [4Fe-4S] cluster.</text>
</comment>
<feature type="binding site" evidence="14">
    <location>
        <position position="1121"/>
    </location>
    <ligand>
        <name>[4Fe-4S] cluster</name>
        <dbReference type="ChEBI" id="CHEBI:49883"/>
    </ligand>
</feature>
<comment type="caution">
    <text evidence="17">The sequence shown here is derived from an EMBL/GenBank/DDBJ whole genome shotgun (WGS) entry which is preliminary data.</text>
</comment>
<dbReference type="InterPro" id="IPR014140">
    <property type="entry name" value="DNA_helicase_suAddB"/>
</dbReference>
<dbReference type="GO" id="GO:0004386">
    <property type="term" value="F:helicase activity"/>
    <property type="evidence" value="ECO:0007669"/>
    <property type="project" value="UniProtKB-KW"/>
</dbReference>
<dbReference type="GO" id="GO:0051539">
    <property type="term" value="F:4 iron, 4 sulfur cluster binding"/>
    <property type="evidence" value="ECO:0007669"/>
    <property type="project" value="UniProtKB-KW"/>
</dbReference>
<evidence type="ECO:0000256" key="1">
    <source>
        <dbReference type="ARBA" id="ARBA00022485"/>
    </source>
</evidence>
<sequence>MGLKIIHGRAGTGKSTFCINQIKKKINNSPNNKLILLVPEQFTFQTENKVLSAIGERYVLNAEVLSFKRLAHNVFNECGGATRTIMGDAGKSMLIFKVLEDLGDNMTVFKNASRQKGFIDIASKTITEFKKYNVNNEVLDLTINEIEDENLKMKMEELKDVFNEFNSRLHEGYVDEEDQLLLLNEKLDGCSLYDGAEIWIDEFSSFTPNQLSVIGKLLKRAKSVNITLSIDEVNSPKGESDLFVATKNTEKRLMNLIQEEGVAFNGYINLNEDIPYRFKENKELAHIERQLYAYPFKQYRGKNNSLRLYRANNNYDEIEFVAKDILRLVREKQYRFKDISVICRDVDNYEKVVSAIFAEYEIPYYIDKKIDIASNPLIVFINSAVDIISKNWTYESMFKYLKTGLIKEFRGVEGAELIDELENYVLAYGIKGKKWMEEWVNYSSSILKEEEVSEENKQRLERLNDIRETIVTPLDEFNKQCKGKKTLNEFATILYEFLDSKLDIMDTIDKYVDYFKENDMAIEAKEYSEVRDIFIDVLEQAVDVLGNEVMDLNEFMKVLNIGLSQYEMGLIPVALDQVNIGDITRIKSRGTKALYIIGVNDGVLPSASKEEGILSDNDREILLEKGISLASDTRTKIFEEQFLVYTAFTIAEEYLVVTYPLADFEGKSQRPSIIVHRLKKILPNVKEESEGFKLVNDKYEKISAKLPTLNELMIAIRKNYDGAEIEDYWKYVYDWYLREPKWKERIEYVKKGLEYTNLENNISKEKAKKLYEDNKNKISLSVSRLERYAQCPFAYYIQYGLKAKDRKIYEFTAPDLGSFMHEILDEFTNEIKEKDLKWSDLSKENCRNIINSLVDNQVKNNKSSILNSSKRYSYFTDRFKRILTKSVMVISEQMKRSDFEIYKNELAFGFSKDVNSIKLDLPSGESFYLNGRIDRVDKLNLDGETYLRIIDYKTGSKKFDLNKFYNGLQMQLLVYLDALINNSENIVENQAMPGAILYFRIDDPILKSKGDLTEEEIKSEVLKELKLEGLLLDDVKVVKAMDNTLEPGTHSLIIPANMKKAGDLGKNKALITIEQFELLRKYVNEKMVEICQNMIEGKIDIEPCKENKNIVCDYCNYSHICQFDSSLEDNRYKVIPKKKDEEIWKSINEKVGGKVNGD</sequence>
<keyword evidence="8 14" id="KW-0269">Exonuclease</keyword>
<dbReference type="SUPFAM" id="SSF52540">
    <property type="entry name" value="P-loop containing nucleoside triphosphate hydrolases"/>
    <property type="match status" value="2"/>
</dbReference>
<proteinExistence type="inferred from homology"/>
<evidence type="ECO:0000259" key="15">
    <source>
        <dbReference type="Pfam" id="PF12705"/>
    </source>
</evidence>
<keyword evidence="10 14" id="KW-0408">Iron</keyword>
<evidence type="ECO:0000313" key="18">
    <source>
        <dbReference type="Proteomes" id="UP000273641"/>
    </source>
</evidence>
<accession>A0AAE8FRJ3</accession>
<dbReference type="EC" id="3.1.-.-" evidence="14"/>
<evidence type="ECO:0000256" key="8">
    <source>
        <dbReference type="ARBA" id="ARBA00022839"/>
    </source>
</evidence>
<keyword evidence="5 14" id="KW-0227">DNA damage</keyword>
<dbReference type="GO" id="GO:0005524">
    <property type="term" value="F:ATP binding"/>
    <property type="evidence" value="ECO:0007669"/>
    <property type="project" value="UniProtKB-UniRule"/>
</dbReference>
<dbReference type="HAMAP" id="MF_01452">
    <property type="entry name" value="AddB_type1"/>
    <property type="match status" value="1"/>
</dbReference>
<dbReference type="GO" id="GO:0008409">
    <property type="term" value="F:5'-3' exonuclease activity"/>
    <property type="evidence" value="ECO:0007669"/>
    <property type="project" value="UniProtKB-UniRule"/>
</dbReference>
<dbReference type="Proteomes" id="UP000273641">
    <property type="component" value="Unassembled WGS sequence"/>
</dbReference>
<keyword evidence="4 14" id="KW-0547">Nucleotide-binding</keyword>
<dbReference type="InterPro" id="IPR027417">
    <property type="entry name" value="P-loop_NTPase"/>
</dbReference>
<evidence type="ECO:0000256" key="2">
    <source>
        <dbReference type="ARBA" id="ARBA00022722"/>
    </source>
</evidence>
<keyword evidence="9 14" id="KW-0067">ATP-binding</keyword>
<keyword evidence="3 14" id="KW-0479">Metal-binding</keyword>
<comment type="similarity">
    <text evidence="14">Belongs to the helicase family. AddB/RexB type 1 subfamily.</text>
</comment>
<dbReference type="GO" id="GO:0003690">
    <property type="term" value="F:double-stranded DNA binding"/>
    <property type="evidence" value="ECO:0007669"/>
    <property type="project" value="UniProtKB-UniRule"/>
</dbReference>
<dbReference type="GO" id="GO:0000724">
    <property type="term" value="P:double-strand break repair via homologous recombination"/>
    <property type="evidence" value="ECO:0007669"/>
    <property type="project" value="UniProtKB-UniRule"/>
</dbReference>
<feature type="domain" description="ATP-dependent helicase/deoxyribonuclease subunit B N-terminal" evidence="16">
    <location>
        <begin position="6"/>
        <end position="288"/>
    </location>
</feature>
<dbReference type="InterPro" id="IPR011604">
    <property type="entry name" value="PDDEXK-like_dom_sf"/>
</dbReference>
<gene>
    <name evidence="14 17" type="primary">addB</name>
    <name evidence="17" type="ORF">EHZ11_14350</name>
</gene>
<name>A0AAE8FRJ3_CLOPF</name>
<dbReference type="Pfam" id="PF21445">
    <property type="entry name" value="ADDB_N"/>
    <property type="match status" value="1"/>
</dbReference>
<feature type="domain" description="PD-(D/E)XK endonuclease-like" evidence="15">
    <location>
        <begin position="779"/>
        <end position="1122"/>
    </location>
</feature>
<comment type="function">
    <text evidence="14">The heterodimer acts as both an ATP-dependent DNA helicase and an ATP-dependent, dual-direction single-stranded exonuclease. Recognizes the chi site generating a DNA molecule suitable for the initiation of homologous recombination. The AddB subunit has 5' -&gt; 3' nuclease activity but not helicase activity.</text>
</comment>
<dbReference type="AlphaFoldDB" id="A0AAE8FRJ3"/>
<evidence type="ECO:0000256" key="9">
    <source>
        <dbReference type="ARBA" id="ARBA00022840"/>
    </source>
</evidence>
<dbReference type="Gene3D" id="6.10.140.1030">
    <property type="match status" value="1"/>
</dbReference>
<dbReference type="PANTHER" id="PTHR30591:SF1">
    <property type="entry name" value="RECBCD ENZYME SUBUNIT RECC"/>
    <property type="match status" value="1"/>
</dbReference>
<dbReference type="GO" id="GO:0046872">
    <property type="term" value="F:metal ion binding"/>
    <property type="evidence" value="ECO:0007669"/>
    <property type="project" value="UniProtKB-KW"/>
</dbReference>
<dbReference type="RefSeq" id="WP_124229369.1">
    <property type="nucleotide sequence ID" value="NZ_CP120749.1"/>
</dbReference>
<keyword evidence="1 14" id="KW-0004">4Fe-4S</keyword>
<dbReference type="InterPro" id="IPR011335">
    <property type="entry name" value="Restrct_endonuc-II-like"/>
</dbReference>
<evidence type="ECO:0000256" key="6">
    <source>
        <dbReference type="ARBA" id="ARBA00022801"/>
    </source>
</evidence>
<evidence type="ECO:0000256" key="13">
    <source>
        <dbReference type="ARBA" id="ARBA00023204"/>
    </source>
</evidence>
<organism evidence="17 18">
    <name type="scientific">Clostridium perfringens</name>
    <dbReference type="NCBI Taxonomy" id="1502"/>
    <lineage>
        <taxon>Bacteria</taxon>
        <taxon>Bacillati</taxon>
        <taxon>Bacillota</taxon>
        <taxon>Clostridia</taxon>
        <taxon>Eubacteriales</taxon>
        <taxon>Clostridiaceae</taxon>
        <taxon>Clostridium</taxon>
    </lineage>
</organism>
<evidence type="ECO:0000256" key="3">
    <source>
        <dbReference type="ARBA" id="ARBA00022723"/>
    </source>
</evidence>
<evidence type="ECO:0000259" key="16">
    <source>
        <dbReference type="Pfam" id="PF21445"/>
    </source>
</evidence>
<comment type="miscellaneous">
    <text evidence="14">Despite having conserved helicase domains, this subunit does not have helicase activity.</text>
</comment>
<evidence type="ECO:0000256" key="4">
    <source>
        <dbReference type="ARBA" id="ARBA00022741"/>
    </source>
</evidence>
<dbReference type="Gene3D" id="3.40.50.300">
    <property type="entry name" value="P-loop containing nucleotide triphosphate hydrolases"/>
    <property type="match status" value="3"/>
</dbReference>
<dbReference type="InterPro" id="IPR049035">
    <property type="entry name" value="ADDB_N"/>
</dbReference>
<keyword evidence="2 14" id="KW-0540">Nuclease</keyword>
<evidence type="ECO:0000256" key="7">
    <source>
        <dbReference type="ARBA" id="ARBA00022806"/>
    </source>
</evidence>
<keyword evidence="12 14" id="KW-0238">DNA-binding</keyword>
<dbReference type="NCBIfam" id="TIGR02773">
    <property type="entry name" value="addB_Gpos"/>
    <property type="match status" value="1"/>
</dbReference>
<evidence type="ECO:0000256" key="5">
    <source>
        <dbReference type="ARBA" id="ARBA00022763"/>
    </source>
</evidence>
<dbReference type="SUPFAM" id="SSF52980">
    <property type="entry name" value="Restriction endonuclease-like"/>
    <property type="match status" value="1"/>
</dbReference>
<evidence type="ECO:0000313" key="17">
    <source>
        <dbReference type="EMBL" id="RQN23063.1"/>
    </source>
</evidence>
<feature type="binding site" evidence="14">
    <location>
        <position position="791"/>
    </location>
    <ligand>
        <name>[4Fe-4S] cluster</name>
        <dbReference type="ChEBI" id="CHEBI:49883"/>
    </ligand>
</feature>
<dbReference type="PANTHER" id="PTHR30591">
    <property type="entry name" value="RECBCD ENZYME SUBUNIT RECC"/>
    <property type="match status" value="1"/>
</dbReference>
<evidence type="ECO:0000256" key="12">
    <source>
        <dbReference type="ARBA" id="ARBA00023125"/>
    </source>
</evidence>